<evidence type="ECO:0000313" key="4">
    <source>
        <dbReference type="EMBL" id="OOQ60102.1"/>
    </source>
</evidence>
<name>A0A1S9PGM2_9SPHI</name>
<dbReference type="STRING" id="1792845.BC343_26620"/>
<proteinExistence type="inferred from homology"/>
<comment type="caution">
    <text evidence="4">The sequence shown here is derived from an EMBL/GenBank/DDBJ whole genome shotgun (WGS) entry which is preliminary data.</text>
</comment>
<evidence type="ECO:0000256" key="2">
    <source>
        <dbReference type="SAM" id="SignalP"/>
    </source>
</evidence>
<dbReference type="Pfam" id="PF03795">
    <property type="entry name" value="YCII"/>
    <property type="match status" value="1"/>
</dbReference>
<keyword evidence="5" id="KW-1185">Reference proteome</keyword>
<keyword evidence="2" id="KW-0732">Signal</keyword>
<comment type="similarity">
    <text evidence="1">Belongs to the YciI family.</text>
</comment>
<evidence type="ECO:0000259" key="3">
    <source>
        <dbReference type="Pfam" id="PF03795"/>
    </source>
</evidence>
<feature type="signal peptide" evidence="2">
    <location>
        <begin position="1"/>
        <end position="25"/>
    </location>
</feature>
<dbReference type="SUPFAM" id="SSF54909">
    <property type="entry name" value="Dimeric alpha+beta barrel"/>
    <property type="match status" value="1"/>
</dbReference>
<dbReference type="AlphaFoldDB" id="A0A1S9PGM2"/>
<organism evidence="4 5">
    <name type="scientific">Mucilaginibacter pedocola</name>
    <dbReference type="NCBI Taxonomy" id="1792845"/>
    <lineage>
        <taxon>Bacteria</taxon>
        <taxon>Pseudomonadati</taxon>
        <taxon>Bacteroidota</taxon>
        <taxon>Sphingobacteriia</taxon>
        <taxon>Sphingobacteriales</taxon>
        <taxon>Sphingobacteriaceae</taxon>
        <taxon>Mucilaginibacter</taxon>
    </lineage>
</organism>
<evidence type="ECO:0000313" key="5">
    <source>
        <dbReference type="Proteomes" id="UP000189739"/>
    </source>
</evidence>
<sequence length="158" mass="17432">MSLNPIIMKRILLLPLLLIGMACFAQNKPAYDAALAQKVGADEYGMKKYVMAFLKEGPTKITDAKQRQELQMAHLRNIMKLADEGKLVVAGPFMDEQPIRGIFIFAVESVEEAQKLTATDPAIKAGTLVMELHPFYCSAALVQVNAIHKTLEKKSVAD</sequence>
<dbReference type="InterPro" id="IPR005545">
    <property type="entry name" value="YCII"/>
</dbReference>
<dbReference type="Gene3D" id="3.30.70.1060">
    <property type="entry name" value="Dimeric alpha+beta barrel"/>
    <property type="match status" value="1"/>
</dbReference>
<evidence type="ECO:0000256" key="1">
    <source>
        <dbReference type="ARBA" id="ARBA00007689"/>
    </source>
</evidence>
<dbReference type="EMBL" id="MBTF01000009">
    <property type="protein sequence ID" value="OOQ60102.1"/>
    <property type="molecule type" value="Genomic_DNA"/>
</dbReference>
<feature type="chain" id="PRO_5013182116" description="YCII-related domain-containing protein" evidence="2">
    <location>
        <begin position="26"/>
        <end position="158"/>
    </location>
</feature>
<gene>
    <name evidence="4" type="ORF">BC343_26620</name>
</gene>
<feature type="domain" description="YCII-related" evidence="3">
    <location>
        <begin position="51"/>
        <end position="127"/>
    </location>
</feature>
<dbReference type="Proteomes" id="UP000189739">
    <property type="component" value="Unassembled WGS sequence"/>
</dbReference>
<reference evidence="4 5" key="1">
    <citation type="submission" date="2016-07" db="EMBL/GenBank/DDBJ databases">
        <title>Genomic analysis of zinc-resistant bacterium Mucilaginibacter pedocola TBZ30.</title>
        <authorList>
            <person name="Huang J."/>
            <person name="Tang J."/>
        </authorList>
    </citation>
    <scope>NUCLEOTIDE SEQUENCE [LARGE SCALE GENOMIC DNA]</scope>
    <source>
        <strain evidence="4 5">TBZ30</strain>
    </source>
</reference>
<accession>A0A1S9PGM2</accession>
<dbReference type="InterPro" id="IPR011008">
    <property type="entry name" value="Dimeric_a/b-barrel"/>
</dbReference>
<protein>
    <recommendedName>
        <fullName evidence="3">YCII-related domain-containing protein</fullName>
    </recommendedName>
</protein>